<keyword evidence="1" id="KW-0472">Membrane</keyword>
<dbReference type="InterPro" id="IPR004158">
    <property type="entry name" value="DUF247_pln"/>
</dbReference>
<evidence type="ECO:0000313" key="2">
    <source>
        <dbReference type="EMBL" id="KAK2996150.1"/>
    </source>
</evidence>
<evidence type="ECO:0000256" key="1">
    <source>
        <dbReference type="SAM" id="Phobius"/>
    </source>
</evidence>
<name>A0AA88US35_9ASTE</name>
<keyword evidence="1" id="KW-0812">Transmembrane</keyword>
<keyword evidence="4" id="KW-1185">Reference proteome</keyword>
<comment type="caution">
    <text evidence="2">The sequence shown here is derived from an EMBL/GenBank/DDBJ whole genome shotgun (WGS) entry which is preliminary data.</text>
</comment>
<dbReference type="AlphaFoldDB" id="A0AA88US35"/>
<dbReference type="Pfam" id="PF03140">
    <property type="entry name" value="DUF247"/>
    <property type="match status" value="1"/>
</dbReference>
<dbReference type="PANTHER" id="PTHR31170">
    <property type="entry name" value="BNAC04G53230D PROTEIN"/>
    <property type="match status" value="1"/>
</dbReference>
<evidence type="ECO:0000313" key="4">
    <source>
        <dbReference type="Proteomes" id="UP001188597"/>
    </source>
</evidence>
<reference evidence="2" key="1">
    <citation type="submission" date="2022-12" db="EMBL/GenBank/DDBJ databases">
        <title>Draft genome assemblies for two species of Escallonia (Escalloniales).</title>
        <authorList>
            <person name="Chanderbali A."/>
            <person name="Dervinis C."/>
            <person name="Anghel I."/>
            <person name="Soltis D."/>
            <person name="Soltis P."/>
            <person name="Zapata F."/>
        </authorList>
    </citation>
    <scope>NUCLEOTIDE SEQUENCE</scope>
    <source>
        <strain evidence="2">UCBG64.0493</strain>
        <tissue evidence="2">Leaf</tissue>
    </source>
</reference>
<evidence type="ECO:0000313" key="3">
    <source>
        <dbReference type="EMBL" id="KAK3021338.1"/>
    </source>
</evidence>
<dbReference type="Proteomes" id="UP001188597">
    <property type="component" value="Unassembled WGS sequence"/>
</dbReference>
<dbReference type="EMBL" id="JAVXUP010000765">
    <property type="protein sequence ID" value="KAK3021338.1"/>
    <property type="molecule type" value="Genomic_DNA"/>
</dbReference>
<proteinExistence type="predicted"/>
<gene>
    <name evidence="2" type="ORF">RJ639_029515</name>
    <name evidence="3" type="ORF">RJ639_047081</name>
</gene>
<protein>
    <submittedName>
        <fullName evidence="2">Uncharacterized protein</fullName>
    </submittedName>
</protein>
<keyword evidence="1" id="KW-1133">Transmembrane helix</keyword>
<accession>A0AA88US35</accession>
<dbReference type="PANTHER" id="PTHR31170:SF25">
    <property type="entry name" value="BNAA09G04570D PROTEIN"/>
    <property type="match status" value="1"/>
</dbReference>
<sequence length="498" mass="57673">MAEVATRSDITGEHEKVNIEARPNNPITEEWKAILRGKNSLTSTPSRESKGRMMQKVPQIMRIQNQQEYDPMVVSLGPYHHNKQELQLAEKFKPIALRLYVSYCHGSTTDDLYNKVLEVIGFARRSYVEGSTDGYSDEELALMMLLDACFILNVIHCVSSKLPYVQGQETRFPYYSLTSFTPSFDVEMDEERRTDVDRVVLIYHEHLGGLGWVNIFRDMFLLENQLPCEVLHVLLLFRFGSRETGDDMIKKFIDFIVYRQRIRKNEVLIFSSPRFHQPLHLLEIYRTSFLNRSHSQQHSGRWRDKCRLSESNYTHYTHSCRLVTELKAKGIRFRPSIGKSLTDIKFDSNTLFGQLELPPRIITSTAKAIFLNLIAYEMCPYTPNDFSVTSYIGFMKSLINHPDDVKELRSKHILLNKLDSDKDVANMYEDISIPTVNIAIFEDVEESIQEHYNNKAKTWIAELISDYLSSPWTAIALLAAVFLLVLSFLQTYFTISKA</sequence>
<dbReference type="EMBL" id="JAVXUP010005483">
    <property type="protein sequence ID" value="KAK2996150.1"/>
    <property type="molecule type" value="Genomic_DNA"/>
</dbReference>
<organism evidence="2 4">
    <name type="scientific">Escallonia herrerae</name>
    <dbReference type="NCBI Taxonomy" id="1293975"/>
    <lineage>
        <taxon>Eukaryota</taxon>
        <taxon>Viridiplantae</taxon>
        <taxon>Streptophyta</taxon>
        <taxon>Embryophyta</taxon>
        <taxon>Tracheophyta</taxon>
        <taxon>Spermatophyta</taxon>
        <taxon>Magnoliopsida</taxon>
        <taxon>eudicotyledons</taxon>
        <taxon>Gunneridae</taxon>
        <taxon>Pentapetalae</taxon>
        <taxon>asterids</taxon>
        <taxon>campanulids</taxon>
        <taxon>Escalloniales</taxon>
        <taxon>Escalloniaceae</taxon>
        <taxon>Escallonia</taxon>
    </lineage>
</organism>
<feature type="transmembrane region" description="Helical" evidence="1">
    <location>
        <begin position="472"/>
        <end position="495"/>
    </location>
</feature>